<dbReference type="EMBL" id="GGEC01070404">
    <property type="protein sequence ID" value="MBX50888.1"/>
    <property type="molecule type" value="Transcribed_RNA"/>
</dbReference>
<sequence>MLEHKDRTCPGLGLLHQTPILCSCKAILETESSRKE</sequence>
<evidence type="ECO:0000313" key="1">
    <source>
        <dbReference type="EMBL" id="MBX50888.1"/>
    </source>
</evidence>
<name>A0A2P2P811_RHIMU</name>
<dbReference type="AlphaFoldDB" id="A0A2P2P811"/>
<reference evidence="1" key="1">
    <citation type="submission" date="2018-02" db="EMBL/GenBank/DDBJ databases">
        <title>Rhizophora mucronata_Transcriptome.</title>
        <authorList>
            <person name="Meera S.P."/>
            <person name="Sreeshan A."/>
            <person name="Augustine A."/>
        </authorList>
    </citation>
    <scope>NUCLEOTIDE SEQUENCE</scope>
    <source>
        <tissue evidence="1">Leaf</tissue>
    </source>
</reference>
<dbReference type="PROSITE" id="PS51257">
    <property type="entry name" value="PROKAR_LIPOPROTEIN"/>
    <property type="match status" value="1"/>
</dbReference>
<organism evidence="1">
    <name type="scientific">Rhizophora mucronata</name>
    <name type="common">Asiatic mangrove</name>
    <dbReference type="NCBI Taxonomy" id="61149"/>
    <lineage>
        <taxon>Eukaryota</taxon>
        <taxon>Viridiplantae</taxon>
        <taxon>Streptophyta</taxon>
        <taxon>Embryophyta</taxon>
        <taxon>Tracheophyta</taxon>
        <taxon>Spermatophyta</taxon>
        <taxon>Magnoliopsida</taxon>
        <taxon>eudicotyledons</taxon>
        <taxon>Gunneridae</taxon>
        <taxon>Pentapetalae</taxon>
        <taxon>rosids</taxon>
        <taxon>fabids</taxon>
        <taxon>Malpighiales</taxon>
        <taxon>Rhizophoraceae</taxon>
        <taxon>Rhizophora</taxon>
    </lineage>
</organism>
<accession>A0A2P2P811</accession>
<protein>
    <submittedName>
        <fullName evidence="1">Uncharacterized protein</fullName>
    </submittedName>
</protein>
<proteinExistence type="predicted"/>